<organism evidence="2 3">
    <name type="scientific">[Ruminococcus] torques ATCC 27756</name>
    <dbReference type="NCBI Taxonomy" id="411460"/>
    <lineage>
        <taxon>Bacteria</taxon>
        <taxon>Bacillati</taxon>
        <taxon>Bacillota</taxon>
        <taxon>Clostridia</taxon>
        <taxon>Lachnospirales</taxon>
        <taxon>Lachnospiraceae</taxon>
        <taxon>Mediterraneibacter</taxon>
    </lineage>
</organism>
<comment type="caution">
    <text evidence="2">The sequence shown here is derived from an EMBL/GenBank/DDBJ whole genome shotgun (WGS) entry which is preliminary data.</text>
</comment>
<evidence type="ECO:0000313" key="2">
    <source>
        <dbReference type="EMBL" id="EDK23273.1"/>
    </source>
</evidence>
<dbReference type="Proteomes" id="UP000003577">
    <property type="component" value="Unassembled WGS sequence"/>
</dbReference>
<evidence type="ECO:0000256" key="1">
    <source>
        <dbReference type="SAM" id="MobiDB-lite"/>
    </source>
</evidence>
<reference evidence="2 3" key="2">
    <citation type="submission" date="2007-04" db="EMBL/GenBank/DDBJ databases">
        <title>Draft genome sequence of Ruminococcus torques (ATCC 27756).</title>
        <authorList>
            <person name="Sudarsanam P."/>
            <person name="Ley R."/>
            <person name="Guruge J."/>
            <person name="Turnbaugh P.J."/>
            <person name="Mahowald M."/>
            <person name="Liep D."/>
            <person name="Gordon J."/>
        </authorList>
    </citation>
    <scope>NUCLEOTIDE SEQUENCE [LARGE SCALE GENOMIC DNA]</scope>
    <source>
        <strain evidence="2 3">ATCC 27756</strain>
    </source>
</reference>
<dbReference type="HOGENOM" id="CLU_3276185_0_0_9"/>
<reference evidence="2 3" key="1">
    <citation type="submission" date="2007-03" db="EMBL/GenBank/DDBJ databases">
        <authorList>
            <person name="Fulton L."/>
            <person name="Clifton S."/>
            <person name="Fulton B."/>
            <person name="Xu J."/>
            <person name="Minx P."/>
            <person name="Pepin K.H."/>
            <person name="Johnson M."/>
            <person name="Thiruvilangam P."/>
            <person name="Bhonagiri V."/>
            <person name="Nash W.E."/>
            <person name="Mardis E.R."/>
            <person name="Wilson R.K."/>
        </authorList>
    </citation>
    <scope>NUCLEOTIDE SEQUENCE [LARGE SCALE GENOMIC DNA]</scope>
    <source>
        <strain evidence="2 3">ATCC 27756</strain>
    </source>
</reference>
<dbReference type="EMBL" id="AAVP02000017">
    <property type="protein sequence ID" value="EDK23273.1"/>
    <property type="molecule type" value="Genomic_DNA"/>
</dbReference>
<feature type="region of interest" description="Disordered" evidence="1">
    <location>
        <begin position="1"/>
        <end position="25"/>
    </location>
</feature>
<sequence length="41" mass="4501">MYSRKMSEGNLKRSHESIGNSAGTALDFEESGKRIILSDKG</sequence>
<name>A5KQL3_9FIRM</name>
<accession>A5KQL3</accession>
<dbReference type="AlphaFoldDB" id="A5KQL3"/>
<dbReference type="PaxDb" id="411460-RUMTOR_02553"/>
<feature type="compositionally biased region" description="Basic and acidic residues" evidence="1">
    <location>
        <begin position="1"/>
        <end position="16"/>
    </location>
</feature>
<gene>
    <name evidence="2" type="ORF">RUMTOR_02553</name>
</gene>
<evidence type="ECO:0000313" key="3">
    <source>
        <dbReference type="Proteomes" id="UP000003577"/>
    </source>
</evidence>
<protein>
    <submittedName>
        <fullName evidence="2">Uncharacterized protein</fullName>
    </submittedName>
</protein>
<proteinExistence type="predicted"/>